<keyword evidence="1" id="KW-0472">Membrane</keyword>
<evidence type="ECO:0000313" key="4">
    <source>
        <dbReference type="Proteomes" id="UP001157125"/>
    </source>
</evidence>
<reference evidence="4" key="1">
    <citation type="journal article" date="2019" name="Int. J. Syst. Evol. Microbiol.">
        <title>The Global Catalogue of Microorganisms (GCM) 10K type strain sequencing project: providing services to taxonomists for standard genome sequencing and annotation.</title>
        <authorList>
            <consortium name="The Broad Institute Genomics Platform"/>
            <consortium name="The Broad Institute Genome Sequencing Center for Infectious Disease"/>
            <person name="Wu L."/>
            <person name="Ma J."/>
        </authorList>
    </citation>
    <scope>NUCLEOTIDE SEQUENCE [LARGE SCALE GENOMIC DNA]</scope>
    <source>
        <strain evidence="4">NBRC 112299</strain>
    </source>
</reference>
<gene>
    <name evidence="3" type="ORF">GCM10025876_21030</name>
</gene>
<keyword evidence="1" id="KW-0812">Transmembrane</keyword>
<evidence type="ECO:0000256" key="1">
    <source>
        <dbReference type="SAM" id="Phobius"/>
    </source>
</evidence>
<comment type="caution">
    <text evidence="3">The sequence shown here is derived from an EMBL/GenBank/DDBJ whole genome shotgun (WGS) entry which is preliminary data.</text>
</comment>
<dbReference type="InterPro" id="IPR032531">
    <property type="entry name" value="DUF4956"/>
</dbReference>
<feature type="transmembrane region" description="Helical" evidence="1">
    <location>
        <begin position="54"/>
        <end position="69"/>
    </location>
</feature>
<dbReference type="Proteomes" id="UP001157125">
    <property type="component" value="Unassembled WGS sequence"/>
</dbReference>
<dbReference type="RefSeq" id="WP_284328272.1">
    <property type="nucleotide sequence ID" value="NZ_BSUN01000001.1"/>
</dbReference>
<dbReference type="Pfam" id="PF09359">
    <property type="entry name" value="VTC"/>
    <property type="match status" value="1"/>
</dbReference>
<feature type="domain" description="VTC" evidence="2">
    <location>
        <begin position="237"/>
        <end position="444"/>
    </location>
</feature>
<feature type="transmembrane region" description="Helical" evidence="1">
    <location>
        <begin position="6"/>
        <end position="24"/>
    </location>
</feature>
<feature type="transmembrane region" description="Helical" evidence="1">
    <location>
        <begin position="31"/>
        <end position="48"/>
    </location>
</feature>
<organism evidence="3 4">
    <name type="scientific">Demequina litorisediminis</name>
    <dbReference type="NCBI Taxonomy" id="1849022"/>
    <lineage>
        <taxon>Bacteria</taxon>
        <taxon>Bacillati</taxon>
        <taxon>Actinomycetota</taxon>
        <taxon>Actinomycetes</taxon>
        <taxon>Micrococcales</taxon>
        <taxon>Demequinaceae</taxon>
        <taxon>Demequina</taxon>
    </lineage>
</organism>
<dbReference type="InterPro" id="IPR018966">
    <property type="entry name" value="VTC_domain"/>
</dbReference>
<dbReference type="Gene3D" id="3.20.100.30">
    <property type="entry name" value="VTC, catalytic tunnel domain"/>
    <property type="match status" value="1"/>
</dbReference>
<proteinExistence type="predicted"/>
<keyword evidence="4" id="KW-1185">Reference proteome</keyword>
<dbReference type="Pfam" id="PF16316">
    <property type="entry name" value="DUF4956"/>
    <property type="match status" value="1"/>
</dbReference>
<dbReference type="EMBL" id="BSUN01000001">
    <property type="protein sequence ID" value="GMA35899.1"/>
    <property type="molecule type" value="Genomic_DNA"/>
</dbReference>
<keyword evidence="1" id="KW-1133">Transmembrane helix</keyword>
<sequence>MSVFLLIAADLVAICVLVFGLYFPRHRRRDMIVAFLAINVGVMGVTYAMATADVSLGFGLGIFAVLSIIRLRSTEMGHEEIAYYFTSIALGLLGGFPGIHAGVGLALMGVMLVMMTLGDSPRILGRYRTQQIMLDRAITSEVEAAHELEDLLGARVHRVRLIKTDLVQQTTLCDVRYAMDPAAPRRTASGASVPSVEQAAGAGGSGPMTAAAWEDIASGLEPVSLTALDAAASLQRRVDRKYLVTPEVWAAVLRDLPESPRILEMDGLRRFRYSSVYYDTPDLAAYRAAAHRRPRRFKVRTRRYVDTGGAAVEVKLRSRTGDTVKHRLWLPEDEVLDPAPRAALPARARQFVSAFPDVSDALPTLGATLTTTYDRTTLLTADARVTVDSHVTGMDQYGAAVGFTRTLIVETKSPSRAGDVDRALWRHGARPQKVSKYCTSLAALEPTLPSNRWSRTLRGHVSLVQPALAGA</sequence>
<dbReference type="InterPro" id="IPR042267">
    <property type="entry name" value="VTC_sf"/>
</dbReference>
<name>A0ABQ6IDW3_9MICO</name>
<evidence type="ECO:0000259" key="2">
    <source>
        <dbReference type="Pfam" id="PF09359"/>
    </source>
</evidence>
<protein>
    <recommendedName>
        <fullName evidence="2">VTC domain-containing protein</fullName>
    </recommendedName>
</protein>
<accession>A0ABQ6IDW3</accession>
<feature type="transmembrane region" description="Helical" evidence="1">
    <location>
        <begin position="81"/>
        <end position="99"/>
    </location>
</feature>
<evidence type="ECO:0000313" key="3">
    <source>
        <dbReference type="EMBL" id="GMA35899.1"/>
    </source>
</evidence>